<dbReference type="PANTHER" id="PTHR30535">
    <property type="entry name" value="VITAMIN B12-BINDING PROTEIN"/>
    <property type="match status" value="1"/>
</dbReference>
<evidence type="ECO:0000313" key="4">
    <source>
        <dbReference type="Proteomes" id="UP000077096"/>
    </source>
</evidence>
<feature type="domain" description="Fe/B12 periplasmic-binding" evidence="1">
    <location>
        <begin position="46"/>
        <end position="302"/>
    </location>
</feature>
<dbReference type="PATRIC" id="fig|93466.3.peg.635"/>
<dbReference type="Pfam" id="PF01497">
    <property type="entry name" value="Peripla_BP_2"/>
    <property type="match status" value="1"/>
</dbReference>
<dbReference type="PANTHER" id="PTHR30535:SF34">
    <property type="entry name" value="MOLYBDATE-BINDING PROTEIN MOLA"/>
    <property type="match status" value="1"/>
</dbReference>
<organism evidence="2 4">
    <name type="scientific">Fervidobacterium pennivorans</name>
    <dbReference type="NCBI Taxonomy" id="93466"/>
    <lineage>
        <taxon>Bacteria</taxon>
        <taxon>Thermotogati</taxon>
        <taxon>Thermotogota</taxon>
        <taxon>Thermotogae</taxon>
        <taxon>Thermotogales</taxon>
        <taxon>Fervidobacteriaceae</taxon>
        <taxon>Fervidobacterium</taxon>
    </lineage>
</organism>
<dbReference type="AlphaFoldDB" id="A0A172T281"/>
<dbReference type="Proteomes" id="UP000077096">
    <property type="component" value="Chromosome"/>
</dbReference>
<evidence type="ECO:0000313" key="3">
    <source>
        <dbReference type="EMBL" id="HGQ77554.1"/>
    </source>
</evidence>
<dbReference type="Gene3D" id="3.40.50.1980">
    <property type="entry name" value="Nitrogenase molybdenum iron protein domain"/>
    <property type="match status" value="2"/>
</dbReference>
<dbReference type="InterPro" id="IPR050902">
    <property type="entry name" value="ABC_Transporter_SBP"/>
</dbReference>
<dbReference type="EMBL" id="DTBH01000141">
    <property type="protein sequence ID" value="HGQ77554.1"/>
    <property type="molecule type" value="Genomic_DNA"/>
</dbReference>
<dbReference type="InterPro" id="IPR002491">
    <property type="entry name" value="ABC_transptr_periplasmic_BD"/>
</dbReference>
<dbReference type="KEGG" id="fng:JM64_02920"/>
<name>A0A172T281_FERPE</name>
<proteinExistence type="predicted"/>
<reference evidence="3" key="2">
    <citation type="journal article" date="2020" name="mSystems">
        <title>Genome- and Community-Level Interaction Insights into Carbon Utilization and Element Cycling Functions of Hydrothermarchaeota in Hydrothermal Sediment.</title>
        <authorList>
            <person name="Zhou Z."/>
            <person name="Liu Y."/>
            <person name="Xu W."/>
            <person name="Pan J."/>
            <person name="Luo Z.H."/>
            <person name="Li M."/>
        </authorList>
    </citation>
    <scope>NUCLEOTIDE SEQUENCE [LARGE SCALE GENOMIC DNA]</scope>
    <source>
        <strain evidence="3">SpSt-640</strain>
    </source>
</reference>
<accession>A0A172T281</accession>
<sequence>MVKSFSFGSLRKLFVMFMLIVTVFSLAIAVVDDAGRIVNIPMPPRRVVSAAPSATRYLQALGLENRIVGVTTWDNYKKAENIGNMVPLNIEKIHSLKPDLVIMFGGFQFPEVEKLEKANLTAYVLNANTLTDIIKAVGQLGAVFNVKNKADKLVSELRNKMTEIGQKTSKIPLESRPTVFFTITTPDENAKQLWTAGTGSYMNELIVIAGGRNIAAPYTGNNGWLPVSWEWLVKNDPDVIIIGAYGDPKEVEQAVKNHSIMKNLKAVKQGKVLIVDGDEVSQAAPHIFKYLDIFYNFFYGGK</sequence>
<reference evidence="2 4" key="1">
    <citation type="submission" date="2014-08" db="EMBL/GenBank/DDBJ databases">
        <title>Fervidobacterium pennivorans DYC genome.</title>
        <authorList>
            <person name="Wushke S."/>
        </authorList>
    </citation>
    <scope>NUCLEOTIDE SEQUENCE [LARGE SCALE GENOMIC DNA]</scope>
    <source>
        <strain evidence="2 4">DYC</strain>
    </source>
</reference>
<evidence type="ECO:0000313" key="2">
    <source>
        <dbReference type="EMBL" id="ANE41062.1"/>
    </source>
</evidence>
<dbReference type="PROSITE" id="PS50983">
    <property type="entry name" value="FE_B12_PBP"/>
    <property type="match status" value="1"/>
</dbReference>
<dbReference type="GO" id="GO:0071281">
    <property type="term" value="P:cellular response to iron ion"/>
    <property type="evidence" value="ECO:0007669"/>
    <property type="project" value="TreeGrafter"/>
</dbReference>
<protein>
    <submittedName>
        <fullName evidence="2 3">ABC transporter substrate-binding protein</fullName>
    </submittedName>
</protein>
<dbReference type="EMBL" id="CP011393">
    <property type="protein sequence ID" value="ANE41062.1"/>
    <property type="molecule type" value="Genomic_DNA"/>
</dbReference>
<dbReference type="OrthoDB" id="9787830at2"/>
<gene>
    <name evidence="3" type="ORF">ENU12_06595</name>
    <name evidence="2" type="ORF">JM64_02920</name>
</gene>
<evidence type="ECO:0000259" key="1">
    <source>
        <dbReference type="PROSITE" id="PS50983"/>
    </source>
</evidence>
<dbReference type="SUPFAM" id="SSF53807">
    <property type="entry name" value="Helical backbone' metal receptor"/>
    <property type="match status" value="1"/>
</dbReference>